<comment type="similarity">
    <text evidence="2">Belongs to the CCDC124 family.</text>
</comment>
<name>A0A4Y7LYR3_9CRUS</name>
<sequence length="222" mass="25632">MPKKFDGENSKVAVARARKEAARNADQKKKEEKEEEEYWKDDDKNVQKKLQRKDEKEKKRTEQLEKKTILKSLADQEMEAIKAPPKQASSKISRLQIQAELEKREAAAKGKGSQSKVVPVENIDAPIPENINRVVIDGEVASTVDEAIQVLRISSSPADVERHPEKRMKASYTAFEERNLPRLREENPNMRLSQIKQMLHREWLKSPENPLNATHLQYNKKD</sequence>
<dbReference type="GO" id="GO:0005634">
    <property type="term" value="C:nucleus"/>
    <property type="evidence" value="ECO:0007669"/>
    <property type="project" value="TreeGrafter"/>
</dbReference>
<dbReference type="GO" id="GO:0006366">
    <property type="term" value="P:transcription by RNA polymerase II"/>
    <property type="evidence" value="ECO:0007669"/>
    <property type="project" value="TreeGrafter"/>
</dbReference>
<evidence type="ECO:0000256" key="1">
    <source>
        <dbReference type="ARBA" id="ARBA00004214"/>
    </source>
</evidence>
<evidence type="ECO:0000256" key="2">
    <source>
        <dbReference type="ARBA" id="ARBA00008296"/>
    </source>
</evidence>
<dbReference type="AlphaFoldDB" id="A0A4Y7LYR3"/>
<evidence type="ECO:0000313" key="6">
    <source>
        <dbReference type="EMBL" id="SVE74567.1"/>
    </source>
</evidence>
<evidence type="ECO:0000259" key="5">
    <source>
        <dbReference type="Pfam" id="PF06244"/>
    </source>
</evidence>
<evidence type="ECO:0000256" key="4">
    <source>
        <dbReference type="SAM" id="MobiDB-lite"/>
    </source>
</evidence>
<dbReference type="GO" id="GO:0003713">
    <property type="term" value="F:transcription coactivator activity"/>
    <property type="evidence" value="ECO:0007669"/>
    <property type="project" value="TreeGrafter"/>
</dbReference>
<dbReference type="InterPro" id="IPR054414">
    <property type="entry name" value="Ccdc124/Oxs1_C"/>
</dbReference>
<proteinExistence type="evidence at transcript level"/>
<reference evidence="6" key="1">
    <citation type="submission" date="2018-08" db="EMBL/GenBank/DDBJ databases">
        <authorList>
            <person name="Cornetti L."/>
        </authorList>
    </citation>
    <scope>NUCLEOTIDE SEQUENCE</scope>
    <source>
        <strain evidence="6">ZW-BAR-1</strain>
    </source>
</reference>
<keyword evidence="3" id="KW-0175">Coiled coil</keyword>
<dbReference type="GO" id="GO:0030496">
    <property type="term" value="C:midbody"/>
    <property type="evidence" value="ECO:0007669"/>
    <property type="project" value="UniProtKB-SubCell"/>
</dbReference>
<evidence type="ECO:0000256" key="3">
    <source>
        <dbReference type="ARBA" id="ARBA00023054"/>
    </source>
</evidence>
<comment type="subcellular location">
    <subcellularLocation>
        <location evidence="1">Midbody</location>
    </subcellularLocation>
</comment>
<dbReference type="PANTHER" id="PTHR21680">
    <property type="entry name" value="COILED-COIL DOMAIN-CONTAINING PROTEIN 124"/>
    <property type="match status" value="1"/>
</dbReference>
<feature type="compositionally biased region" description="Basic and acidic residues" evidence="4">
    <location>
        <begin position="41"/>
        <end position="68"/>
    </location>
</feature>
<dbReference type="InterPro" id="IPR010422">
    <property type="entry name" value="Ccdc124/Oxs1"/>
</dbReference>
<feature type="compositionally biased region" description="Basic and acidic residues" evidence="4">
    <location>
        <begin position="17"/>
        <end position="32"/>
    </location>
</feature>
<dbReference type="Pfam" id="PF06244">
    <property type="entry name" value="Ccdc124"/>
    <property type="match status" value="1"/>
</dbReference>
<feature type="region of interest" description="Disordered" evidence="4">
    <location>
        <begin position="1"/>
        <end position="95"/>
    </location>
</feature>
<gene>
    <name evidence="6" type="primary">EOG090X0J63</name>
</gene>
<feature type="domain" description="Coiled-coil" evidence="5">
    <location>
        <begin position="130"/>
        <end position="212"/>
    </location>
</feature>
<accession>A0A4Y7LYR3</accession>
<protein>
    <submittedName>
        <fullName evidence="6">EOG090X0J63</fullName>
    </submittedName>
</protein>
<dbReference type="PANTHER" id="PTHR21680:SF0">
    <property type="entry name" value="COILED-COIL DOMAIN-CONTAINING PROTEIN 124"/>
    <property type="match status" value="1"/>
</dbReference>
<organism evidence="6">
    <name type="scientific">Daphnia barbata</name>
    <dbReference type="NCBI Taxonomy" id="414587"/>
    <lineage>
        <taxon>Eukaryota</taxon>
        <taxon>Metazoa</taxon>
        <taxon>Ecdysozoa</taxon>
        <taxon>Arthropoda</taxon>
        <taxon>Crustacea</taxon>
        <taxon>Branchiopoda</taxon>
        <taxon>Diplostraca</taxon>
        <taxon>Cladocera</taxon>
        <taxon>Anomopoda</taxon>
        <taxon>Daphniidae</taxon>
        <taxon>Daphnia</taxon>
    </lineage>
</organism>
<dbReference type="EMBL" id="LR004948">
    <property type="protein sequence ID" value="SVE74567.1"/>
    <property type="molecule type" value="mRNA"/>
</dbReference>